<comment type="subunit">
    <text evidence="4">Interacts with COX5B; this interaction may contribute to localize PYROXD2 to the inner face of the inner mitochondrial membrane.</text>
</comment>
<dbReference type="InterPro" id="IPR028973">
    <property type="entry name" value="PhnB-like"/>
</dbReference>
<accession>A0AA39CST2</accession>
<reference evidence="9" key="1">
    <citation type="submission" date="2022-10" db="EMBL/GenBank/DDBJ databases">
        <title>Culturing micro-colonial fungi from biological soil crusts in the Mojave desert and describing Neophaeococcomyces mojavensis, and introducing the new genera and species Taxawa tesnikishii.</title>
        <authorList>
            <person name="Kurbessoian T."/>
            <person name="Stajich J.E."/>
        </authorList>
    </citation>
    <scope>NUCLEOTIDE SEQUENCE</scope>
    <source>
        <strain evidence="9">TK_35</strain>
    </source>
</reference>
<evidence type="ECO:0000256" key="3">
    <source>
        <dbReference type="ARBA" id="ARBA00037217"/>
    </source>
</evidence>
<comment type="caution">
    <text evidence="9">The sequence shown here is derived from an EMBL/GenBank/DDBJ whole genome shotgun (WGS) entry which is preliminary data.</text>
</comment>
<proteinExistence type="inferred from homology"/>
<dbReference type="AlphaFoldDB" id="A0AA39CST2"/>
<dbReference type="InterPro" id="IPR036188">
    <property type="entry name" value="FAD/NAD-bd_sf"/>
</dbReference>
<organism evidence="9">
    <name type="scientific">Knufia peltigerae</name>
    <dbReference type="NCBI Taxonomy" id="1002370"/>
    <lineage>
        <taxon>Eukaryota</taxon>
        <taxon>Fungi</taxon>
        <taxon>Dikarya</taxon>
        <taxon>Ascomycota</taxon>
        <taxon>Pezizomycotina</taxon>
        <taxon>Eurotiomycetes</taxon>
        <taxon>Chaetothyriomycetidae</taxon>
        <taxon>Chaetothyriales</taxon>
        <taxon>Trichomeriaceae</taxon>
        <taxon>Knufia</taxon>
    </lineage>
</organism>
<dbReference type="Gene3D" id="3.10.180.10">
    <property type="entry name" value="2,3-Dihydroxybiphenyl 1,2-Dioxygenase, domain 1"/>
    <property type="match status" value="1"/>
</dbReference>
<feature type="domain" description="Amine oxidase" evidence="7">
    <location>
        <begin position="156"/>
        <end position="468"/>
    </location>
</feature>
<feature type="region of interest" description="Disordered" evidence="6">
    <location>
        <begin position="98"/>
        <end position="143"/>
    </location>
</feature>
<comment type="subcellular location">
    <subcellularLocation>
        <location evidence="1">Mitochondrion matrix</location>
    </subcellularLocation>
</comment>
<name>A0AA39CST2_9EURO</name>
<evidence type="ECO:0000256" key="2">
    <source>
        <dbReference type="ARBA" id="ARBA00006046"/>
    </source>
</evidence>
<dbReference type="SUPFAM" id="SSF51905">
    <property type="entry name" value="FAD/NAD(P)-binding domain"/>
    <property type="match status" value="1"/>
</dbReference>
<protein>
    <recommendedName>
        <fullName evidence="5">Pyridine nucleotide-disulfide oxidoreductase domain-containing protein 2</fullName>
    </recommendedName>
</protein>
<gene>
    <name evidence="9" type="ORF">H2204_012597</name>
</gene>
<evidence type="ECO:0000313" key="9">
    <source>
        <dbReference type="EMBL" id="KAJ9619421.1"/>
    </source>
</evidence>
<dbReference type="GO" id="GO:0016491">
    <property type="term" value="F:oxidoreductase activity"/>
    <property type="evidence" value="ECO:0007669"/>
    <property type="project" value="InterPro"/>
</dbReference>
<evidence type="ECO:0000256" key="5">
    <source>
        <dbReference type="ARBA" id="ARBA00040298"/>
    </source>
</evidence>
<dbReference type="PANTHER" id="PTHR10668:SF103">
    <property type="entry name" value="PYRIDINE NUCLEOTIDE-DISULFIDE OXIDOREDUCTASE DOMAIN-CONTAINING PROTEIN 2"/>
    <property type="match status" value="1"/>
</dbReference>
<dbReference type="PANTHER" id="PTHR10668">
    <property type="entry name" value="PHYTOENE DEHYDROGENASE"/>
    <property type="match status" value="1"/>
</dbReference>
<dbReference type="Pfam" id="PF06983">
    <property type="entry name" value="3-dmu-9_3-mt"/>
    <property type="match status" value="1"/>
</dbReference>
<dbReference type="GO" id="GO:0005759">
    <property type="term" value="C:mitochondrial matrix"/>
    <property type="evidence" value="ECO:0007669"/>
    <property type="project" value="UniProtKB-SubCell"/>
</dbReference>
<evidence type="ECO:0000256" key="4">
    <source>
        <dbReference type="ARBA" id="ARBA00038825"/>
    </source>
</evidence>
<dbReference type="InterPro" id="IPR002937">
    <property type="entry name" value="Amino_oxidase"/>
</dbReference>
<evidence type="ECO:0000256" key="1">
    <source>
        <dbReference type="ARBA" id="ARBA00004305"/>
    </source>
</evidence>
<dbReference type="SUPFAM" id="SSF54593">
    <property type="entry name" value="Glyoxalase/Bleomycin resistance protein/Dihydroxybiphenyl dioxygenase"/>
    <property type="match status" value="1"/>
</dbReference>
<feature type="domain" description="PhnB-like" evidence="8">
    <location>
        <begin position="4"/>
        <end position="102"/>
    </location>
</feature>
<evidence type="ECO:0000259" key="7">
    <source>
        <dbReference type="Pfam" id="PF01593"/>
    </source>
</evidence>
<comment type="function">
    <text evidence="3">Probable oxidoreductase that may play a role as regulator of mitochondrial function.</text>
</comment>
<comment type="similarity">
    <text evidence="2">Belongs to the carotenoid/retinoid oxidoreductase family.</text>
</comment>
<sequence>MAHKNTICVWYDSGALEAASFYAKTFPDSEVIAVHHAPGDFPDGKQGDVLTVEFTVCAVPCVGLNGGPTFKHSEAFSFQISTEDQAETDRLWNAIVGNDQPTHADRSGDQQGQGPGQARLQRDDADEEDRHRHHRSSDPQRMTTLDTIIVGGGHNGLVCAAYLARAGQRVLVLERRGVLGGAAVTEEFHPGFRNSVASYTVSLLQPKVIEELQLHAHGLRIVARPANNFLPLPDGRYLLSAPGRTQAEVAKFSERDAQALPAYEARLEVFADVLRDWALRPPPDLGVTAGWRALPALWQMGRLGRELAALDPALRQELLDLFTLSAAEYLDRWFESEPIKALFGFDGIVGNYASPHTPGSAYVLLHHVFGQCNGVKGAWGHAIGGMGAISQAIAASARAAGAELHVDAGVQRLLVEDGRVVGVTLSGGESLRARAVVANVNPKLLYEQLLQPAQVPATTRERMANWRCGSGTFRMNVALSRLPDFRALPGPGDHLSAGIIMAPSLDYMDRAWLDARREGWSREPIVEMLIPSTLDDSLAPPGQHVASLFCQHVAPELPDGRHWDDHRDTVADLMIATVDHYAPGFADSVLGRQALSPLDLERTFGLIGGDIFHGALSANQLFSARPMVGQAGYRGALPGLYLCGAGTHPGGGVTGAPGHNAAQVVLADA</sequence>
<dbReference type="Pfam" id="PF01593">
    <property type="entry name" value="Amino_oxidase"/>
    <property type="match status" value="1"/>
</dbReference>
<dbReference type="EMBL" id="JAPDRN010000131">
    <property type="protein sequence ID" value="KAJ9619421.1"/>
    <property type="molecule type" value="Genomic_DNA"/>
</dbReference>
<dbReference type="Gene3D" id="3.50.50.60">
    <property type="entry name" value="FAD/NAD(P)-binding domain"/>
    <property type="match status" value="2"/>
</dbReference>
<evidence type="ECO:0000259" key="8">
    <source>
        <dbReference type="Pfam" id="PF06983"/>
    </source>
</evidence>
<evidence type="ECO:0000256" key="6">
    <source>
        <dbReference type="SAM" id="MobiDB-lite"/>
    </source>
</evidence>
<dbReference type="InterPro" id="IPR029068">
    <property type="entry name" value="Glyas_Bleomycin-R_OHBP_Dase"/>
</dbReference>